<gene>
    <name evidence="1" type="ORF">E4U60_004922</name>
</gene>
<name>A0A9P7M8B9_9HYPO</name>
<evidence type="ECO:0000313" key="2">
    <source>
        <dbReference type="Proteomes" id="UP000706124"/>
    </source>
</evidence>
<dbReference type="AlphaFoldDB" id="A0A9P7M8B9"/>
<keyword evidence="2" id="KW-1185">Reference proteome</keyword>
<sequence length="110" mass="12640">MANQTLRAAYASVFPWALCTPSYVALRMFQHVDAQRTQAANRSSYFFKKDNFVKLMVHEFRDAINYDGPEAKALVAKSPFPQRYRDGYASYKSGVFTPRSEMGVLQMDRI</sequence>
<evidence type="ECO:0000313" key="1">
    <source>
        <dbReference type="EMBL" id="KAG5932870.1"/>
    </source>
</evidence>
<protein>
    <submittedName>
        <fullName evidence="1">Uncharacterized protein</fullName>
    </submittedName>
</protein>
<dbReference type="OrthoDB" id="5153853at2759"/>
<organism evidence="1 2">
    <name type="scientific">Claviceps pazoutovae</name>
    <dbReference type="NCBI Taxonomy" id="1649127"/>
    <lineage>
        <taxon>Eukaryota</taxon>
        <taxon>Fungi</taxon>
        <taxon>Dikarya</taxon>
        <taxon>Ascomycota</taxon>
        <taxon>Pezizomycotina</taxon>
        <taxon>Sordariomycetes</taxon>
        <taxon>Hypocreomycetidae</taxon>
        <taxon>Hypocreales</taxon>
        <taxon>Clavicipitaceae</taxon>
        <taxon>Claviceps</taxon>
    </lineage>
</organism>
<reference evidence="1 2" key="1">
    <citation type="journal article" date="2020" name="bioRxiv">
        <title>Whole genome comparisons of ergot fungi reveals the divergence and evolution of species within the genus Claviceps are the result of varying mechanisms driving genome evolution and host range expansion.</title>
        <authorList>
            <person name="Wyka S.A."/>
            <person name="Mondo S.J."/>
            <person name="Liu M."/>
            <person name="Dettman J."/>
            <person name="Nalam V."/>
            <person name="Broders K.D."/>
        </authorList>
    </citation>
    <scope>NUCLEOTIDE SEQUENCE [LARGE SCALE GENOMIC DNA]</scope>
    <source>
        <strain evidence="1 2">CCC 1485</strain>
    </source>
</reference>
<proteinExistence type="predicted"/>
<comment type="caution">
    <text evidence="1">The sequence shown here is derived from an EMBL/GenBank/DDBJ whole genome shotgun (WGS) entry which is preliminary data.</text>
</comment>
<accession>A0A9P7M8B9</accession>
<dbReference type="EMBL" id="SRPO01000415">
    <property type="protein sequence ID" value="KAG5932870.1"/>
    <property type="molecule type" value="Genomic_DNA"/>
</dbReference>
<dbReference type="Proteomes" id="UP000706124">
    <property type="component" value="Unassembled WGS sequence"/>
</dbReference>